<organism evidence="6 7">
    <name type="scientific">Biomphalaria pfeifferi</name>
    <name type="common">Bloodfluke planorb</name>
    <name type="synonym">Freshwater snail</name>
    <dbReference type="NCBI Taxonomy" id="112525"/>
    <lineage>
        <taxon>Eukaryota</taxon>
        <taxon>Metazoa</taxon>
        <taxon>Spiralia</taxon>
        <taxon>Lophotrochozoa</taxon>
        <taxon>Mollusca</taxon>
        <taxon>Gastropoda</taxon>
        <taxon>Heterobranchia</taxon>
        <taxon>Euthyneura</taxon>
        <taxon>Panpulmonata</taxon>
        <taxon>Hygrophila</taxon>
        <taxon>Lymnaeoidea</taxon>
        <taxon>Planorbidae</taxon>
        <taxon>Biomphalaria</taxon>
    </lineage>
</organism>
<dbReference type="PANTHER" id="PTHR15668:SF4">
    <property type="entry name" value="COILED-COIL DOMAIN-CONTAINING PROTEIN 22"/>
    <property type="match status" value="1"/>
</dbReference>
<gene>
    <name evidence="6" type="ORF">Bpfe_008312</name>
</gene>
<dbReference type="AlphaFoldDB" id="A0AAD8FG60"/>
<accession>A0AAD8FG60</accession>
<dbReference type="GO" id="GO:0097602">
    <property type="term" value="F:cullin family protein binding"/>
    <property type="evidence" value="ECO:0007669"/>
    <property type="project" value="TreeGrafter"/>
</dbReference>
<evidence type="ECO:0000259" key="5">
    <source>
        <dbReference type="Pfam" id="PF21674"/>
    </source>
</evidence>
<evidence type="ECO:0000256" key="2">
    <source>
        <dbReference type="SAM" id="Coils"/>
    </source>
</evidence>
<comment type="similarity">
    <text evidence="1">Belongs to the CCDC22 family.</text>
</comment>
<evidence type="ECO:0000313" key="6">
    <source>
        <dbReference type="EMBL" id="KAK0062211.1"/>
    </source>
</evidence>
<dbReference type="EMBL" id="JASAOG010000026">
    <property type="protein sequence ID" value="KAK0062211.1"/>
    <property type="molecule type" value="Genomic_DNA"/>
</dbReference>
<dbReference type="Proteomes" id="UP001233172">
    <property type="component" value="Unassembled WGS sequence"/>
</dbReference>
<proteinExistence type="inferred from homology"/>
<evidence type="ECO:0000259" key="4">
    <source>
        <dbReference type="Pfam" id="PF05667"/>
    </source>
</evidence>
<protein>
    <submittedName>
        <fullName evidence="6">Coiled-coil domain-containing protein 22</fullName>
    </submittedName>
</protein>
<name>A0AAD8FG60_BIOPF</name>
<reference evidence="6" key="2">
    <citation type="submission" date="2023-04" db="EMBL/GenBank/DDBJ databases">
        <authorList>
            <person name="Bu L."/>
            <person name="Lu L."/>
            <person name="Laidemitt M.R."/>
            <person name="Zhang S.M."/>
            <person name="Mutuku M."/>
            <person name="Mkoji G."/>
            <person name="Steinauer M."/>
            <person name="Loker E.S."/>
        </authorList>
    </citation>
    <scope>NUCLEOTIDE SEQUENCE</scope>
    <source>
        <strain evidence="6">KasaAsao</strain>
        <tissue evidence="6">Whole Snail</tissue>
    </source>
</reference>
<dbReference type="PANTHER" id="PTHR15668">
    <property type="entry name" value="JM1 PROTEIN"/>
    <property type="match status" value="1"/>
</dbReference>
<feature type="domain" description="CCDC22 N-terminal" evidence="5">
    <location>
        <begin position="1"/>
        <end position="108"/>
    </location>
</feature>
<comment type="caution">
    <text evidence="6">The sequence shown here is derived from an EMBL/GenBank/DDBJ whole genome shotgun (WGS) entry which is preliminary data.</text>
</comment>
<reference evidence="6" key="1">
    <citation type="journal article" date="2023" name="PLoS Negl. Trop. Dis.">
        <title>A genome sequence for Biomphalaria pfeifferi, the major vector snail for the human-infecting parasite Schistosoma mansoni.</title>
        <authorList>
            <person name="Bu L."/>
            <person name="Lu L."/>
            <person name="Laidemitt M.R."/>
            <person name="Zhang S.M."/>
            <person name="Mutuku M."/>
            <person name="Mkoji G."/>
            <person name="Steinauer M."/>
            <person name="Loker E.S."/>
        </authorList>
    </citation>
    <scope>NUCLEOTIDE SEQUENCE</scope>
    <source>
        <strain evidence="6">KasaAsao</strain>
    </source>
</reference>
<dbReference type="Pfam" id="PF21674">
    <property type="entry name" value="CCDC22_N"/>
    <property type="match status" value="1"/>
</dbReference>
<feature type="coiled-coil region" evidence="2">
    <location>
        <begin position="462"/>
        <end position="503"/>
    </location>
</feature>
<evidence type="ECO:0000256" key="3">
    <source>
        <dbReference type="SAM" id="MobiDB-lite"/>
    </source>
</evidence>
<feature type="coiled-coil region" evidence="2">
    <location>
        <begin position="350"/>
        <end position="436"/>
    </location>
</feature>
<feature type="domain" description="CCDC22 coiled-coil" evidence="4">
    <location>
        <begin position="127"/>
        <end position="613"/>
    </location>
</feature>
<evidence type="ECO:0000313" key="7">
    <source>
        <dbReference type="Proteomes" id="UP001233172"/>
    </source>
</evidence>
<evidence type="ECO:0000256" key="1">
    <source>
        <dbReference type="ARBA" id="ARBA00006438"/>
    </source>
</evidence>
<dbReference type="InterPro" id="IPR048349">
    <property type="entry name" value="CCDC22_N"/>
</dbReference>
<dbReference type="InterPro" id="IPR048348">
    <property type="entry name" value="CCDC22_CC"/>
</dbReference>
<keyword evidence="2" id="KW-0175">Coiled coil</keyword>
<sequence length="643" mass="73798">MEEVDRIIVHSLRSIGCDVEDDIQSLRQFGTELIIATVVQCLKVILGDIDLPSSLPPGMSARFRLGASLANHVQDLGYKGGDLGYQTFLYSNETEVRKIFMFLVEKLPKESSQAADEPIGASVLLQRAISTEINTQLSMAWLPSFLKDKGVRNRSKPPGWQIEGACCLQHYHSCPVFIPKSIGNISNKVPKELRSYYIKHLPYVTNQTNLHRDLAPSIMEANSLEVAVSQDWENEWNQIGLASRLSQQEFKKRKYEKLLKMIKDRLQQDSQLQEKIDSQTAISDLNQILTNIETQNKTGNVKTKGSRFAHTEKLQYAKDEEKTMSQIGPAVPEKDKDTEEELEKKRKEEVDSLRTELSSITAGLEKLELEVKKFSTGRQEMEEEMATQKKSIEEKNAAYKVKKRTLDLLPEAEANIEKLQQLVETSSQRLINLSKQWEAHRDPLIQQYNELSQLNSKRESEAEKKLEEIKLFRNKMKEVADDARRKEELHKQLVSEYERMTKDVNRSAYTRKILEIVANIKKQKQEIDKILVDTKSIQKEINSLTGKLDRTFTVTDELIFRDAKKDEAVKKAYRFLAALHENFEQLISTVEDTGVVMREIKDLEEQVEIESNKKVLSNLEKISVDLQQMKKENATLLAKVKGK</sequence>
<keyword evidence="7" id="KW-1185">Reference proteome</keyword>
<feature type="coiled-coil region" evidence="2">
    <location>
        <begin position="612"/>
        <end position="639"/>
    </location>
</feature>
<dbReference type="GO" id="GO:2000060">
    <property type="term" value="P:positive regulation of ubiquitin-dependent protein catabolic process"/>
    <property type="evidence" value="ECO:0007669"/>
    <property type="project" value="TreeGrafter"/>
</dbReference>
<dbReference type="InterPro" id="IPR008530">
    <property type="entry name" value="CCDC22"/>
</dbReference>
<dbReference type="Pfam" id="PF05667">
    <property type="entry name" value="CCDC22_CC"/>
    <property type="match status" value="1"/>
</dbReference>
<feature type="compositionally biased region" description="Basic and acidic residues" evidence="3">
    <location>
        <begin position="332"/>
        <end position="348"/>
    </location>
</feature>
<feature type="region of interest" description="Disordered" evidence="3">
    <location>
        <begin position="320"/>
        <end position="348"/>
    </location>
</feature>